<evidence type="ECO:0000256" key="6">
    <source>
        <dbReference type="ARBA" id="ARBA00022605"/>
    </source>
</evidence>
<comment type="pathway">
    <text evidence="2 16">Amino-acid biosynthesis; L-threonine biosynthesis; L-threonine from L-aspartate: step 3/5.</text>
</comment>
<feature type="active site" description="Proton donor" evidence="14">
    <location>
        <position position="260"/>
    </location>
</feature>
<dbReference type="UniPathway" id="UPA00051">
    <property type="reaction ID" value="UER00465"/>
</dbReference>
<gene>
    <name evidence="21" type="ORF">FKZ61_13230</name>
</gene>
<dbReference type="Gene3D" id="3.30.360.10">
    <property type="entry name" value="Dihydrodipicolinate Reductase, domain 2"/>
    <property type="match status" value="1"/>
</dbReference>
<dbReference type="EMBL" id="VIGC01000016">
    <property type="protein sequence ID" value="TQE95125.1"/>
    <property type="molecule type" value="Genomic_DNA"/>
</dbReference>
<dbReference type="PIRSF" id="PIRSF036497">
    <property type="entry name" value="HDH_short"/>
    <property type="match status" value="1"/>
</dbReference>
<evidence type="ECO:0000259" key="19">
    <source>
        <dbReference type="Pfam" id="PF00742"/>
    </source>
</evidence>
<comment type="similarity">
    <text evidence="4 13 17">Belongs to the homoserine dehydrogenase family.</text>
</comment>
<evidence type="ECO:0000313" key="22">
    <source>
        <dbReference type="Proteomes" id="UP000317371"/>
    </source>
</evidence>
<keyword evidence="9 13" id="KW-0560">Oxidoreductase</keyword>
<feature type="transmembrane region" description="Helical" evidence="18">
    <location>
        <begin position="20"/>
        <end position="36"/>
    </location>
</feature>
<dbReference type="GO" id="GO:0050661">
    <property type="term" value="F:NADP binding"/>
    <property type="evidence" value="ECO:0007669"/>
    <property type="project" value="InterPro"/>
</dbReference>
<keyword evidence="6 13" id="KW-0028">Amino-acid biosynthesis</keyword>
<comment type="cofactor">
    <cofactor evidence="1">
        <name>a metal cation</name>
        <dbReference type="ChEBI" id="CHEBI:25213"/>
    </cofactor>
</comment>
<dbReference type="SUPFAM" id="SSF51735">
    <property type="entry name" value="NAD(P)-binding Rossmann-fold domains"/>
    <property type="match status" value="1"/>
</dbReference>
<feature type="binding site" evidence="15">
    <location>
        <position position="245"/>
    </location>
    <ligand>
        <name>L-homoserine</name>
        <dbReference type="ChEBI" id="CHEBI:57476"/>
    </ligand>
</feature>
<comment type="catalytic activity">
    <reaction evidence="12">
        <text>L-homoserine + NAD(+) = L-aspartate 4-semialdehyde + NADH + H(+)</text>
        <dbReference type="Rhea" id="RHEA:15757"/>
        <dbReference type="ChEBI" id="CHEBI:15378"/>
        <dbReference type="ChEBI" id="CHEBI:57476"/>
        <dbReference type="ChEBI" id="CHEBI:57540"/>
        <dbReference type="ChEBI" id="CHEBI:57945"/>
        <dbReference type="ChEBI" id="CHEBI:537519"/>
        <dbReference type="EC" id="1.1.1.3"/>
    </reaction>
    <physiologicalReaction direction="right-to-left" evidence="12">
        <dbReference type="Rhea" id="RHEA:15759"/>
    </physiologicalReaction>
</comment>
<dbReference type="OrthoDB" id="9799110at2"/>
<keyword evidence="10 13" id="KW-0486">Methionine biosynthesis</keyword>
<keyword evidence="22" id="KW-1185">Reference proteome</keyword>
<evidence type="ECO:0000256" key="18">
    <source>
        <dbReference type="SAM" id="Phobius"/>
    </source>
</evidence>
<dbReference type="GO" id="GO:0009089">
    <property type="term" value="P:lysine biosynthetic process via diaminopimelate"/>
    <property type="evidence" value="ECO:0007669"/>
    <property type="project" value="UniProtKB-ARBA"/>
</dbReference>
<comment type="caution">
    <text evidence="21">The sequence shown here is derived from an EMBL/GenBank/DDBJ whole genome shotgun (WGS) entry which is preliminary data.</text>
</comment>
<dbReference type="GO" id="GO:0009088">
    <property type="term" value="P:threonine biosynthetic process"/>
    <property type="evidence" value="ECO:0007669"/>
    <property type="project" value="UniProtKB-UniPathway"/>
</dbReference>
<evidence type="ECO:0000256" key="8">
    <source>
        <dbReference type="ARBA" id="ARBA00022857"/>
    </source>
</evidence>
<accession>A0A540VED7</accession>
<dbReference type="GO" id="GO:0009090">
    <property type="term" value="P:homoserine biosynthetic process"/>
    <property type="evidence" value="ECO:0007669"/>
    <property type="project" value="UniProtKB-ARBA"/>
</dbReference>
<keyword evidence="8 13" id="KW-0521">NADP</keyword>
<keyword evidence="18" id="KW-1133">Transmembrane helix</keyword>
<dbReference type="InterPro" id="IPR011147">
    <property type="entry name" value="Bifunc_Aspkin/hSer_DH"/>
</dbReference>
<evidence type="ECO:0000256" key="4">
    <source>
        <dbReference type="ARBA" id="ARBA00006753"/>
    </source>
</evidence>
<evidence type="ECO:0000256" key="13">
    <source>
        <dbReference type="PIRNR" id="PIRNR036497"/>
    </source>
</evidence>
<dbReference type="InterPro" id="IPR019811">
    <property type="entry name" value="HDH_CS"/>
</dbReference>
<dbReference type="InterPro" id="IPR022697">
    <property type="entry name" value="HDH_short"/>
</dbReference>
<dbReference type="PANTHER" id="PTHR43070">
    <property type="match status" value="1"/>
</dbReference>
<evidence type="ECO:0000256" key="3">
    <source>
        <dbReference type="ARBA" id="ARBA00005062"/>
    </source>
</evidence>
<evidence type="ECO:0000256" key="9">
    <source>
        <dbReference type="ARBA" id="ARBA00023002"/>
    </source>
</evidence>
<evidence type="ECO:0000256" key="15">
    <source>
        <dbReference type="PIRSR" id="PIRSR036497-2"/>
    </source>
</evidence>
<evidence type="ECO:0000256" key="10">
    <source>
        <dbReference type="ARBA" id="ARBA00023167"/>
    </source>
</evidence>
<keyword evidence="7 13" id="KW-0791">Threonine biosynthesis</keyword>
<evidence type="ECO:0000256" key="7">
    <source>
        <dbReference type="ARBA" id="ARBA00022697"/>
    </source>
</evidence>
<evidence type="ECO:0000256" key="17">
    <source>
        <dbReference type="RuleBase" id="RU004171"/>
    </source>
</evidence>
<evidence type="ECO:0000256" key="12">
    <source>
        <dbReference type="ARBA" id="ARBA00049031"/>
    </source>
</evidence>
<dbReference type="PROSITE" id="PS01042">
    <property type="entry name" value="HOMOSER_DHGENASE"/>
    <property type="match status" value="1"/>
</dbReference>
<comment type="pathway">
    <text evidence="3 16">Amino-acid biosynthesis; L-methionine biosynthesis via de novo pathway; L-homoserine from L-aspartate: step 3/3.</text>
</comment>
<sequence length="393" mass="41908">MDRERTGRAAGHRFEACMRVLHVILFGVGGVGRALVRQMVEHRSLHALRYGLTLPIVALCDRDGAVVDETGIDDEALLQLVDFKAQGGRLANHPLGGPQGDPAGIVDIAGRDGTVVVDCTASEATVPALLLALERGYKIVLANKKPLTVDQEVYDRLAAAGATAGEEGGPAHPLTHHLGMSRWETTVGAGLPVIATLNRLVASGDEVSRIAGTFSGTLGYVMTGLQEGRRFSEIVREAHRLGYTEPDPRDDLGGIDVARKALILARGLGWRLDLADVQVTGLYPPEMDSLSVQEFLDALPQLDETFQRQVAEAAAQGQVLRYAATVEGQQCRVGPTLVSADSPLGRLRGTDNLVEFHTRWYHPNPLVIQGRGAGVDATAAGVLSDIVELAFTG</sequence>
<dbReference type="GO" id="GO:0004412">
    <property type="term" value="F:homoserine dehydrogenase activity"/>
    <property type="evidence" value="ECO:0007669"/>
    <property type="project" value="UniProtKB-EC"/>
</dbReference>
<protein>
    <recommendedName>
        <fullName evidence="5 13">Homoserine dehydrogenase</fullName>
        <shortName evidence="13">HDH</shortName>
        <ecNumber evidence="5 13">1.1.1.3</ecNumber>
    </recommendedName>
</protein>
<dbReference type="AlphaFoldDB" id="A0A540VED7"/>
<evidence type="ECO:0000256" key="11">
    <source>
        <dbReference type="ARBA" id="ARBA00048841"/>
    </source>
</evidence>
<evidence type="ECO:0000259" key="20">
    <source>
        <dbReference type="Pfam" id="PF03447"/>
    </source>
</evidence>
<dbReference type="InterPro" id="IPR036291">
    <property type="entry name" value="NAD(P)-bd_dom_sf"/>
</dbReference>
<evidence type="ECO:0000256" key="1">
    <source>
        <dbReference type="ARBA" id="ARBA00001920"/>
    </source>
</evidence>
<dbReference type="Pfam" id="PF03447">
    <property type="entry name" value="NAD_binding_3"/>
    <property type="match status" value="1"/>
</dbReference>
<keyword evidence="18" id="KW-0812">Transmembrane</keyword>
<dbReference type="InterPro" id="IPR005106">
    <property type="entry name" value="Asp/hSer_DH_NAD-bd"/>
</dbReference>
<feature type="domain" description="Homoserine dehydrogenase catalytic" evidence="19">
    <location>
        <begin position="192"/>
        <end position="387"/>
    </location>
</feature>
<feature type="domain" description="Aspartate/homoserine dehydrogenase NAD-binding" evidence="20">
    <location>
        <begin position="27"/>
        <end position="165"/>
    </location>
</feature>
<reference evidence="21 22" key="1">
    <citation type="submission" date="2019-06" db="EMBL/GenBank/DDBJ databases">
        <title>Genome sequence of Litorilinea aerophila BAA-2444.</title>
        <authorList>
            <person name="Maclea K.S."/>
            <person name="Maurais E.G."/>
            <person name="Iannazzi L.C."/>
        </authorList>
    </citation>
    <scope>NUCLEOTIDE SEQUENCE [LARGE SCALE GENOMIC DNA]</scope>
    <source>
        <strain evidence="21 22">ATCC BAA-2444</strain>
    </source>
</reference>
<dbReference type="InParanoid" id="A0A540VED7"/>
<dbReference type="Pfam" id="PF00742">
    <property type="entry name" value="Homoserine_dh"/>
    <property type="match status" value="1"/>
</dbReference>
<dbReference type="FunFam" id="3.30.360.10:FF:000006">
    <property type="entry name" value="Bifunctional aspartokinase/homoserine dehydrogenase"/>
    <property type="match status" value="1"/>
</dbReference>
<feature type="binding site" evidence="15">
    <location>
        <position position="120"/>
    </location>
    <ligand>
        <name>NADPH</name>
        <dbReference type="ChEBI" id="CHEBI:57783"/>
    </ligand>
</feature>
<dbReference type="EC" id="1.1.1.3" evidence="5 13"/>
<dbReference type="Gene3D" id="3.40.50.720">
    <property type="entry name" value="NAD(P)-binding Rossmann-like Domain"/>
    <property type="match status" value="1"/>
</dbReference>
<evidence type="ECO:0000256" key="5">
    <source>
        <dbReference type="ARBA" id="ARBA00013213"/>
    </source>
</evidence>
<dbReference type="GO" id="GO:0009086">
    <property type="term" value="P:methionine biosynthetic process"/>
    <property type="evidence" value="ECO:0007669"/>
    <property type="project" value="UniProtKB-KW"/>
</dbReference>
<evidence type="ECO:0000256" key="14">
    <source>
        <dbReference type="PIRSR" id="PIRSR036497-1"/>
    </source>
</evidence>
<evidence type="ECO:0000256" key="2">
    <source>
        <dbReference type="ARBA" id="ARBA00005056"/>
    </source>
</evidence>
<feature type="binding site" evidence="15">
    <location>
        <position position="144"/>
    </location>
    <ligand>
        <name>NADPH</name>
        <dbReference type="ChEBI" id="CHEBI:57783"/>
    </ligand>
</feature>
<evidence type="ECO:0000256" key="16">
    <source>
        <dbReference type="RuleBase" id="RU000579"/>
    </source>
</evidence>
<dbReference type="SUPFAM" id="SSF55347">
    <property type="entry name" value="Glyceraldehyde-3-phosphate dehydrogenase-like, C-terminal domain"/>
    <property type="match status" value="1"/>
</dbReference>
<organism evidence="21 22">
    <name type="scientific">Litorilinea aerophila</name>
    <dbReference type="NCBI Taxonomy" id="1204385"/>
    <lineage>
        <taxon>Bacteria</taxon>
        <taxon>Bacillati</taxon>
        <taxon>Chloroflexota</taxon>
        <taxon>Caldilineae</taxon>
        <taxon>Caldilineales</taxon>
        <taxon>Caldilineaceae</taxon>
        <taxon>Litorilinea</taxon>
    </lineage>
</organism>
<dbReference type="PANTHER" id="PTHR43070:SF3">
    <property type="entry name" value="HOMOSERINE DEHYDROGENASE"/>
    <property type="match status" value="1"/>
</dbReference>
<dbReference type="Proteomes" id="UP000317371">
    <property type="component" value="Unassembled WGS sequence"/>
</dbReference>
<name>A0A540VED7_9CHLR</name>
<dbReference type="UniPathway" id="UPA00050">
    <property type="reaction ID" value="UER00063"/>
</dbReference>
<evidence type="ECO:0000313" key="21">
    <source>
        <dbReference type="EMBL" id="TQE95125.1"/>
    </source>
</evidence>
<keyword evidence="18" id="KW-0472">Membrane</keyword>
<feature type="binding site" evidence="15">
    <location>
        <begin position="27"/>
        <end position="32"/>
    </location>
    <ligand>
        <name>NADP(+)</name>
        <dbReference type="ChEBI" id="CHEBI:58349"/>
    </ligand>
</feature>
<comment type="catalytic activity">
    <reaction evidence="11">
        <text>L-homoserine + NADP(+) = L-aspartate 4-semialdehyde + NADPH + H(+)</text>
        <dbReference type="Rhea" id="RHEA:15761"/>
        <dbReference type="ChEBI" id="CHEBI:15378"/>
        <dbReference type="ChEBI" id="CHEBI:57476"/>
        <dbReference type="ChEBI" id="CHEBI:57783"/>
        <dbReference type="ChEBI" id="CHEBI:58349"/>
        <dbReference type="ChEBI" id="CHEBI:537519"/>
        <dbReference type="EC" id="1.1.1.3"/>
    </reaction>
    <physiologicalReaction direction="right-to-left" evidence="11">
        <dbReference type="Rhea" id="RHEA:15763"/>
    </physiologicalReaction>
</comment>
<dbReference type="InterPro" id="IPR001342">
    <property type="entry name" value="HDH_cat"/>
</dbReference>
<proteinExistence type="inferred from homology"/>